<dbReference type="InterPro" id="IPR036388">
    <property type="entry name" value="WH-like_DNA-bd_sf"/>
</dbReference>
<keyword evidence="5" id="KW-0804">Transcription</keyword>
<evidence type="ECO:0000256" key="5">
    <source>
        <dbReference type="ARBA" id="ARBA00023163"/>
    </source>
</evidence>
<evidence type="ECO:0000256" key="6">
    <source>
        <dbReference type="SAM" id="MobiDB-lite"/>
    </source>
</evidence>
<dbReference type="InterPro" id="IPR039425">
    <property type="entry name" value="RNA_pol_sigma-70-like"/>
</dbReference>
<evidence type="ECO:0000259" key="9">
    <source>
        <dbReference type="Pfam" id="PF08281"/>
    </source>
</evidence>
<dbReference type="NCBIfam" id="TIGR02983">
    <property type="entry name" value="SigE-fam_strep"/>
    <property type="match status" value="1"/>
</dbReference>
<keyword evidence="3" id="KW-0731">Sigma factor</keyword>
<name>A0ABN2N4S7_9MICO</name>
<protein>
    <recommendedName>
        <fullName evidence="12">RNA polymerase sigma-70 factor, sigma-E family</fullName>
    </recommendedName>
</protein>
<gene>
    <name evidence="10" type="ORF">GCM10009751_06350</name>
</gene>
<comment type="similarity">
    <text evidence="1">Belongs to the sigma-70 factor family. ECF subfamily.</text>
</comment>
<dbReference type="Gene3D" id="1.10.10.10">
    <property type="entry name" value="Winged helix-like DNA-binding domain superfamily/Winged helix DNA-binding domain"/>
    <property type="match status" value="1"/>
</dbReference>
<dbReference type="SUPFAM" id="SSF88659">
    <property type="entry name" value="Sigma3 and sigma4 domains of RNA polymerase sigma factors"/>
    <property type="match status" value="1"/>
</dbReference>
<evidence type="ECO:0000313" key="11">
    <source>
        <dbReference type="Proteomes" id="UP001501094"/>
    </source>
</evidence>
<keyword evidence="11" id="KW-1185">Reference proteome</keyword>
<evidence type="ECO:0000256" key="1">
    <source>
        <dbReference type="ARBA" id="ARBA00010641"/>
    </source>
</evidence>
<accession>A0ABN2N4S7</accession>
<evidence type="ECO:0000313" key="10">
    <source>
        <dbReference type="EMBL" id="GAA1852497.1"/>
    </source>
</evidence>
<dbReference type="Proteomes" id="UP001501094">
    <property type="component" value="Unassembled WGS sequence"/>
</dbReference>
<keyword evidence="7" id="KW-1133">Transmembrane helix</keyword>
<dbReference type="InterPro" id="IPR014284">
    <property type="entry name" value="RNA_pol_sigma-70_dom"/>
</dbReference>
<proteinExistence type="inferred from homology"/>
<dbReference type="Gene3D" id="1.10.1740.10">
    <property type="match status" value="1"/>
</dbReference>
<dbReference type="EMBL" id="BAAANL010000001">
    <property type="protein sequence ID" value="GAA1852497.1"/>
    <property type="molecule type" value="Genomic_DNA"/>
</dbReference>
<organism evidence="10 11">
    <name type="scientific">Myceligenerans crystallogenes</name>
    <dbReference type="NCBI Taxonomy" id="316335"/>
    <lineage>
        <taxon>Bacteria</taxon>
        <taxon>Bacillati</taxon>
        <taxon>Actinomycetota</taxon>
        <taxon>Actinomycetes</taxon>
        <taxon>Micrococcales</taxon>
        <taxon>Promicromonosporaceae</taxon>
        <taxon>Myceligenerans</taxon>
    </lineage>
</organism>
<evidence type="ECO:0000256" key="2">
    <source>
        <dbReference type="ARBA" id="ARBA00023015"/>
    </source>
</evidence>
<dbReference type="CDD" id="cd06171">
    <property type="entry name" value="Sigma70_r4"/>
    <property type="match status" value="1"/>
</dbReference>
<feature type="transmembrane region" description="Helical" evidence="7">
    <location>
        <begin position="213"/>
        <end position="238"/>
    </location>
</feature>
<keyword evidence="7" id="KW-0472">Membrane</keyword>
<keyword evidence="4" id="KW-0238">DNA-binding</keyword>
<sequence length="409" mass="44226">MTTDDQPAATRPHPGERVQILARGASAEERFTAFAEASIAGLTRIAVMLCGDEHRAHDLVQVALERTYRAWHRVGDGEPFAYARKVIATARIDTWRSTRRDLLVDPHQLRGAVTRDPAEAVLHRDEVVRALRMLPPAQRRVIVLRYLLDQTEAQTAAELGISVGAVKSATSRGLARLRVLLDGALVAPGPVPVNLDGRTMAERAVRREKRRRAVLAVGAAALAALLVVVGMWAVPGLWTAAPVLPGQRTSVLGPAPSSDPAWSDPPRYEPLARPAGSWTEESVGSLRLSVPSGWTRGGSPADTRRGSWYDGPAEVSNDRAELYVHRQAERYPWDKTVAADVTHVEVDGAASVLVVRDDDVGDFDRPVFSAVAEIVLEEGGVYVVEYTAPDGAQQEQLLGTILGSLAVDP</sequence>
<dbReference type="Pfam" id="PF04542">
    <property type="entry name" value="Sigma70_r2"/>
    <property type="match status" value="1"/>
</dbReference>
<reference evidence="10 11" key="1">
    <citation type="journal article" date="2019" name="Int. J. Syst. Evol. Microbiol.">
        <title>The Global Catalogue of Microorganisms (GCM) 10K type strain sequencing project: providing services to taxonomists for standard genome sequencing and annotation.</title>
        <authorList>
            <consortium name="The Broad Institute Genomics Platform"/>
            <consortium name="The Broad Institute Genome Sequencing Center for Infectious Disease"/>
            <person name="Wu L."/>
            <person name="Ma J."/>
        </authorList>
    </citation>
    <scope>NUCLEOTIDE SEQUENCE [LARGE SCALE GENOMIC DNA]</scope>
    <source>
        <strain evidence="10 11">JCM 14326</strain>
    </source>
</reference>
<dbReference type="PANTHER" id="PTHR43133">
    <property type="entry name" value="RNA POLYMERASE ECF-TYPE SIGMA FACTO"/>
    <property type="match status" value="1"/>
</dbReference>
<dbReference type="RefSeq" id="WP_344099417.1">
    <property type="nucleotide sequence ID" value="NZ_BAAANL010000001.1"/>
</dbReference>
<comment type="caution">
    <text evidence="10">The sequence shown here is derived from an EMBL/GenBank/DDBJ whole genome shotgun (WGS) entry which is preliminary data.</text>
</comment>
<evidence type="ECO:0000256" key="3">
    <source>
        <dbReference type="ARBA" id="ARBA00023082"/>
    </source>
</evidence>
<dbReference type="NCBIfam" id="TIGR02937">
    <property type="entry name" value="sigma70-ECF"/>
    <property type="match status" value="1"/>
</dbReference>
<feature type="region of interest" description="Disordered" evidence="6">
    <location>
        <begin position="289"/>
        <end position="310"/>
    </location>
</feature>
<keyword evidence="7" id="KW-0812">Transmembrane</keyword>
<dbReference type="InterPro" id="IPR013325">
    <property type="entry name" value="RNA_pol_sigma_r2"/>
</dbReference>
<evidence type="ECO:0008006" key="12">
    <source>
        <dbReference type="Google" id="ProtNLM"/>
    </source>
</evidence>
<evidence type="ECO:0000256" key="4">
    <source>
        <dbReference type="ARBA" id="ARBA00023125"/>
    </source>
</evidence>
<evidence type="ECO:0000259" key="8">
    <source>
        <dbReference type="Pfam" id="PF04542"/>
    </source>
</evidence>
<dbReference type="SUPFAM" id="SSF88946">
    <property type="entry name" value="Sigma2 domain of RNA polymerase sigma factors"/>
    <property type="match status" value="1"/>
</dbReference>
<dbReference type="PANTHER" id="PTHR43133:SF50">
    <property type="entry name" value="ECF RNA POLYMERASE SIGMA FACTOR SIGM"/>
    <property type="match status" value="1"/>
</dbReference>
<dbReference type="InterPro" id="IPR014325">
    <property type="entry name" value="RNA_pol_sigma-E_actinobac"/>
</dbReference>
<dbReference type="Pfam" id="PF08281">
    <property type="entry name" value="Sigma70_r4_2"/>
    <property type="match status" value="1"/>
</dbReference>
<feature type="domain" description="RNA polymerase sigma factor 70 region 4 type 2" evidence="9">
    <location>
        <begin position="125"/>
        <end position="177"/>
    </location>
</feature>
<dbReference type="InterPro" id="IPR013249">
    <property type="entry name" value="RNA_pol_sigma70_r4_t2"/>
</dbReference>
<keyword evidence="2" id="KW-0805">Transcription regulation</keyword>
<dbReference type="InterPro" id="IPR007627">
    <property type="entry name" value="RNA_pol_sigma70_r2"/>
</dbReference>
<dbReference type="InterPro" id="IPR013324">
    <property type="entry name" value="RNA_pol_sigma_r3/r4-like"/>
</dbReference>
<feature type="domain" description="RNA polymerase sigma-70 region 2" evidence="8">
    <location>
        <begin position="42"/>
        <end position="100"/>
    </location>
</feature>
<evidence type="ECO:0000256" key="7">
    <source>
        <dbReference type="SAM" id="Phobius"/>
    </source>
</evidence>